<dbReference type="Pfam" id="PF13403">
    <property type="entry name" value="Hint_2"/>
    <property type="match status" value="1"/>
</dbReference>
<dbReference type="InterPro" id="IPR028992">
    <property type="entry name" value="Hedgehog/Intein_dom"/>
</dbReference>
<evidence type="ECO:0000259" key="1">
    <source>
        <dbReference type="Pfam" id="PF13403"/>
    </source>
</evidence>
<dbReference type="Proteomes" id="UP001623290">
    <property type="component" value="Chromosome"/>
</dbReference>
<reference evidence="2 3" key="1">
    <citation type="submission" date="2023-09" db="EMBL/GenBank/DDBJ databases">
        <title>Thioclava shenzhenensis sp. nov., a multidrug resistant bacteria-antagonizing species isolated from coastal seawater.</title>
        <authorList>
            <person name="Long M."/>
        </authorList>
    </citation>
    <scope>NUCLEOTIDE SEQUENCE [LARGE SCALE GENOMIC DNA]</scope>
    <source>
        <strain evidence="2 3">FTW29</strain>
    </source>
</reference>
<organism evidence="2 3">
    <name type="scientific">Thioclava litoralis</name>
    <dbReference type="NCBI Taxonomy" id="3076557"/>
    <lineage>
        <taxon>Bacteria</taxon>
        <taxon>Pseudomonadati</taxon>
        <taxon>Pseudomonadota</taxon>
        <taxon>Alphaproteobacteria</taxon>
        <taxon>Rhodobacterales</taxon>
        <taxon>Paracoccaceae</taxon>
        <taxon>Thioclava</taxon>
    </lineage>
</organism>
<evidence type="ECO:0000313" key="3">
    <source>
        <dbReference type="Proteomes" id="UP001623290"/>
    </source>
</evidence>
<accession>A0ABZ1E198</accession>
<proteinExistence type="predicted"/>
<name>A0ABZ1E198_9RHOB</name>
<keyword evidence="3" id="KW-1185">Reference proteome</keyword>
<evidence type="ECO:0000313" key="2">
    <source>
        <dbReference type="EMBL" id="WRY33719.1"/>
    </source>
</evidence>
<dbReference type="RefSeq" id="WP_339107491.1">
    <property type="nucleotide sequence ID" value="NZ_CP135443.1"/>
</dbReference>
<feature type="domain" description="Hedgehog/Intein (Hint)" evidence="1">
    <location>
        <begin position="24"/>
        <end position="152"/>
    </location>
</feature>
<sequence>MSYGHYAAEDLLEARARYSAVGVAQGAQIRTSEGDLPVEYLCPGDRIVTRSGMRVLRAVTVQHADRHVLRFPAGSLGQGRPQSVLYLGAQTRMPLGGWRAQTLYEAETASVPASKLCDGQVVRVALERPVRLYALHFDTVETFFAEGIEVEAQVVPATA</sequence>
<dbReference type="EMBL" id="CP135443">
    <property type="protein sequence ID" value="WRY33719.1"/>
    <property type="molecule type" value="Genomic_DNA"/>
</dbReference>
<gene>
    <name evidence="2" type="ORF">RPE78_00040</name>
</gene>
<protein>
    <submittedName>
        <fullName evidence="2">Hint domain-containing protein</fullName>
    </submittedName>
</protein>